<dbReference type="GO" id="GO:0009311">
    <property type="term" value="P:oligosaccharide metabolic process"/>
    <property type="evidence" value="ECO:0007669"/>
    <property type="project" value="InterPro"/>
</dbReference>
<proteinExistence type="predicted"/>
<evidence type="ECO:0000313" key="3">
    <source>
        <dbReference type="EMBL" id="RYB04602.1"/>
    </source>
</evidence>
<dbReference type="InterPro" id="IPR054491">
    <property type="entry name" value="MGH1-like_GH"/>
</dbReference>
<gene>
    <name evidence="3" type="ORF">D3272_11635</name>
</gene>
<protein>
    <submittedName>
        <fullName evidence="3">Glucosidase</fullName>
    </submittedName>
</protein>
<name>A0A4V1RIM0_9HYPH</name>
<dbReference type="RefSeq" id="WP_129219357.1">
    <property type="nucleotide sequence ID" value="NZ_QYBC01000009.1"/>
</dbReference>
<dbReference type="InterPro" id="IPR004888">
    <property type="entry name" value="Glycoside_hydrolase_63"/>
</dbReference>
<dbReference type="OrthoDB" id="9781878at2"/>
<feature type="region of interest" description="Disordered" evidence="1">
    <location>
        <begin position="1"/>
        <end position="22"/>
    </location>
</feature>
<reference evidence="3 4" key="1">
    <citation type="submission" date="2018-09" db="EMBL/GenBank/DDBJ databases">
        <authorList>
            <person name="Grouzdev D.S."/>
            <person name="Krutkina M.S."/>
        </authorList>
    </citation>
    <scope>NUCLEOTIDE SEQUENCE [LARGE SCALE GENOMIC DNA]</scope>
    <source>
        <strain evidence="3 4">RmlP001</strain>
    </source>
</reference>
<dbReference type="InterPro" id="IPR012341">
    <property type="entry name" value="6hp_glycosidase-like_sf"/>
</dbReference>
<dbReference type="InterPro" id="IPR008928">
    <property type="entry name" value="6-hairpin_glycosidase_sf"/>
</dbReference>
<keyword evidence="4" id="KW-1185">Reference proteome</keyword>
<accession>A0A4V1RIM0</accession>
<dbReference type="PANTHER" id="PTHR10412:SF10">
    <property type="entry name" value="GLYCOSYL HYDROLASE FAMILY 63 C-TERMINAL DOMAIN-CONTAINING PROTEIN"/>
    <property type="match status" value="1"/>
</dbReference>
<dbReference type="Proteomes" id="UP000289411">
    <property type="component" value="Unassembled WGS sequence"/>
</dbReference>
<evidence type="ECO:0000313" key="4">
    <source>
        <dbReference type="Proteomes" id="UP000289411"/>
    </source>
</evidence>
<feature type="non-terminal residue" evidence="3">
    <location>
        <position position="801"/>
    </location>
</feature>
<dbReference type="SUPFAM" id="SSF48208">
    <property type="entry name" value="Six-hairpin glycosidases"/>
    <property type="match status" value="1"/>
</dbReference>
<feature type="domain" description="Mannosylglycerate hydrolase MGH1-like glycoside hydrolase" evidence="2">
    <location>
        <begin position="443"/>
        <end position="549"/>
    </location>
</feature>
<dbReference type="GO" id="GO:0004573">
    <property type="term" value="F:Glc3Man9GlcNAc2 oligosaccharide glucosidase activity"/>
    <property type="evidence" value="ECO:0007669"/>
    <property type="project" value="InterPro"/>
</dbReference>
<dbReference type="EMBL" id="QYBC01000009">
    <property type="protein sequence ID" value="RYB04602.1"/>
    <property type="molecule type" value="Genomic_DNA"/>
</dbReference>
<sequence length="801" mass="89103">MSHDVDRSPDASDPRADEEARRLADDVAGRRDWRLWGTYLPERQWGTVREDYSADGDAWASFPYAASRARAYRWSEDGLLGWTDRDCRLCLSTALWNGRDDHLKERLFGLGNADGNHGEDVKELYYYLDATPTGSYAKALYKYPQAAFPYAELVEENGRRGLDDPEYELLDTGVFDGNRYFDLVVEYAKRDADDTLVRITVSNRGPEAAAIVVLPTLTLRNTWSWSEPTGDDGKPRLAAAGGTGDVIAEVPGLGTYRFAVVPGADGPTAERMFTENESNLDTLAGSPGRGRAKDAFHRVVVGGDASATGGEDRGTKTAFLFRQTIEAGASLVLRLRLARDEGAGVGALDVEAFEGCLARRIAEADDFYAAHIPDRLGAEARAVARQAYAGLLWSKQVYAYDVDTWIVGDPGRPPPADRAGLRNGNWRHMSLHDVISMPDKWEYPWFAAWDLAFHLGPMARIDPAFAKSQLLLMLNERCLHPNGALPAYEWNFDDVNPPVHAAAVLDVFTIDRRQTGKADIDFLERAFQKLVLNFTWWVNRNDDAGNDLFGGGFLGLDNIGLFDRSLSLKDGTTLNQADATAWMGLFCSSMLTIAIELAQVLPVYEDMALKFFHHDLLVIDAINGFGGSGLWDEEDGFFYDQLVIGDGAPVPVKVQSIVGLVPLFAVCAMRRDQHDRLPGLVRQIEEGLAKNPRFAAYVARTEVRDGPYADAWFVALTPKDRLLRLLDRMLDEDQFLSPHGIRSVSKRHADHPLHVRHDGKDLEVDYVPGEGNSRMFGGNSNWRGPIWFPINILIVQALERF</sequence>
<dbReference type="Pfam" id="PF22422">
    <property type="entry name" value="MGH1-like_GH"/>
    <property type="match status" value="1"/>
</dbReference>
<evidence type="ECO:0000259" key="2">
    <source>
        <dbReference type="Pfam" id="PF22422"/>
    </source>
</evidence>
<organism evidence="3 4">
    <name type="scientific">Lichenibacterium ramalinae</name>
    <dbReference type="NCBI Taxonomy" id="2316527"/>
    <lineage>
        <taxon>Bacteria</taxon>
        <taxon>Pseudomonadati</taxon>
        <taxon>Pseudomonadota</taxon>
        <taxon>Alphaproteobacteria</taxon>
        <taxon>Hyphomicrobiales</taxon>
        <taxon>Lichenihabitantaceae</taxon>
        <taxon>Lichenibacterium</taxon>
    </lineage>
</organism>
<comment type="caution">
    <text evidence="3">The sequence shown here is derived from an EMBL/GenBank/DDBJ whole genome shotgun (WGS) entry which is preliminary data.</text>
</comment>
<dbReference type="Gene3D" id="1.50.10.10">
    <property type="match status" value="2"/>
</dbReference>
<evidence type="ECO:0000256" key="1">
    <source>
        <dbReference type="SAM" id="MobiDB-lite"/>
    </source>
</evidence>
<dbReference type="PANTHER" id="PTHR10412">
    <property type="entry name" value="MANNOSYL-OLIGOSACCHARIDE GLUCOSIDASE"/>
    <property type="match status" value="1"/>
</dbReference>
<dbReference type="AlphaFoldDB" id="A0A4V1RIM0"/>
<reference evidence="3 4" key="2">
    <citation type="submission" date="2019-02" db="EMBL/GenBank/DDBJ databases">
        <title>'Lichenibacterium ramalinii' gen. nov. sp. nov., 'Lichenibacterium minor' gen. nov. sp. nov.</title>
        <authorList>
            <person name="Pankratov T."/>
        </authorList>
    </citation>
    <scope>NUCLEOTIDE SEQUENCE [LARGE SCALE GENOMIC DNA]</scope>
    <source>
        <strain evidence="3 4">RmlP001</strain>
    </source>
</reference>